<evidence type="ECO:0000256" key="1">
    <source>
        <dbReference type="ARBA" id="ARBA00000085"/>
    </source>
</evidence>
<organism evidence="7 8">
    <name type="scientific">Roseivirga ehrenbergii (strain DSM 102268 / JCM 13514 / KCTC 12282 / NCIMB 14502 / KMM 6017)</name>
    <dbReference type="NCBI Taxonomy" id="279360"/>
    <lineage>
        <taxon>Bacteria</taxon>
        <taxon>Pseudomonadati</taxon>
        <taxon>Bacteroidota</taxon>
        <taxon>Cytophagia</taxon>
        <taxon>Cytophagales</taxon>
        <taxon>Roseivirgaceae</taxon>
        <taxon>Roseivirga</taxon>
    </lineage>
</organism>
<dbReference type="Gene3D" id="1.10.287.130">
    <property type="match status" value="1"/>
</dbReference>
<feature type="domain" description="Histidine kinase" evidence="6">
    <location>
        <begin position="179"/>
        <end position="387"/>
    </location>
</feature>
<gene>
    <name evidence="7" type="ORF">MB14_06865</name>
</gene>
<dbReference type="Gene3D" id="3.30.565.10">
    <property type="entry name" value="Histidine kinase-like ATPase, C-terminal domain"/>
    <property type="match status" value="1"/>
</dbReference>
<dbReference type="PANTHER" id="PTHR43304">
    <property type="entry name" value="PHYTOCHROME-LIKE PROTEIN CPH1"/>
    <property type="match status" value="1"/>
</dbReference>
<accession>A0A150X867</accession>
<protein>
    <recommendedName>
        <fullName evidence="2">histidine kinase</fullName>
        <ecNumber evidence="2">2.7.13.3</ecNumber>
    </recommendedName>
</protein>
<dbReference type="AlphaFoldDB" id="A0A150X867"/>
<evidence type="ECO:0000256" key="4">
    <source>
        <dbReference type="ARBA" id="ARBA00022679"/>
    </source>
</evidence>
<name>A0A150X867_ROSEK</name>
<dbReference type="Pfam" id="PF02518">
    <property type="entry name" value="HATPase_c"/>
    <property type="match status" value="1"/>
</dbReference>
<dbReference type="SUPFAM" id="SSF55874">
    <property type="entry name" value="ATPase domain of HSP90 chaperone/DNA topoisomerase II/histidine kinase"/>
    <property type="match status" value="1"/>
</dbReference>
<evidence type="ECO:0000256" key="3">
    <source>
        <dbReference type="ARBA" id="ARBA00022553"/>
    </source>
</evidence>
<dbReference type="EC" id="2.7.13.3" evidence="2"/>
<reference evidence="7" key="1">
    <citation type="submission" date="2016-01" db="EMBL/GenBank/DDBJ databases">
        <title>Genome sequencing of Roseivirga ehrenbergii KMM 6017.</title>
        <authorList>
            <person name="Selvaratnam C."/>
            <person name="Thevarajoo S."/>
            <person name="Goh K.M."/>
            <person name="Ee R."/>
            <person name="Chan K.-G."/>
            <person name="Chong C.S."/>
        </authorList>
    </citation>
    <scope>NUCLEOTIDE SEQUENCE [LARGE SCALE GENOMIC DNA]</scope>
    <source>
        <strain evidence="7">KMM 6017</strain>
    </source>
</reference>
<dbReference type="GO" id="GO:0000155">
    <property type="term" value="F:phosphorelay sensor kinase activity"/>
    <property type="evidence" value="ECO:0007669"/>
    <property type="project" value="InterPro"/>
</dbReference>
<dbReference type="PANTHER" id="PTHR43304:SF1">
    <property type="entry name" value="PAC DOMAIN-CONTAINING PROTEIN"/>
    <property type="match status" value="1"/>
</dbReference>
<dbReference type="InterPro" id="IPR004358">
    <property type="entry name" value="Sig_transdc_His_kin-like_C"/>
</dbReference>
<dbReference type="PRINTS" id="PR00344">
    <property type="entry name" value="BCTRLSENSOR"/>
</dbReference>
<sequence length="387" mass="44248">MDQFSKNVMDVLQLYEFSMAIGRSFDYKENCNSLLRLIMARKDLNSCWIYTQREGECKITYSIPEKHQLEVMNSDKCIVKELHDRGDNFSSPITDDIQKIAPFQLNGGAVAVFNLKDEGLLFLYGSKRDAFLQMEINQLSPIIEKFRVSLEASDVFRKREILLHNLEKQNKELSDYAHVVSHDLKSPIRNIETLLTWVRQDYENLIDEKGIETFSLISDNLERMDSLIDGILKYSTIDKENTGNQTVDLSDLLAKTISSIKVPAHVSIEVETELPTIQGNLFTLHQLFQNLIENSIKYSDKPFCQIRVGARKVEEGNEFYVKDNGMGIEAKYFDKIFQVFQSLDGNQKSSGIGLSVVKKIVDSYGGKVWLESEKGLGTTFFFTLPVN</sequence>
<evidence type="ECO:0000313" key="7">
    <source>
        <dbReference type="EMBL" id="KYG74918.1"/>
    </source>
</evidence>
<dbReference type="SUPFAM" id="SSF47384">
    <property type="entry name" value="Homodimeric domain of signal transducing histidine kinase"/>
    <property type="match status" value="1"/>
</dbReference>
<comment type="caution">
    <text evidence="7">The sequence shown here is derived from an EMBL/GenBank/DDBJ whole genome shotgun (WGS) entry which is preliminary data.</text>
</comment>
<dbReference type="CDD" id="cd00082">
    <property type="entry name" value="HisKA"/>
    <property type="match status" value="1"/>
</dbReference>
<keyword evidence="5" id="KW-0418">Kinase</keyword>
<evidence type="ECO:0000313" key="8">
    <source>
        <dbReference type="Proteomes" id="UP000075583"/>
    </source>
</evidence>
<dbReference type="STRING" id="279360.MB14_06865"/>
<dbReference type="InterPro" id="IPR005467">
    <property type="entry name" value="His_kinase_dom"/>
</dbReference>
<dbReference type="InterPro" id="IPR036097">
    <property type="entry name" value="HisK_dim/P_sf"/>
</dbReference>
<dbReference type="InterPro" id="IPR003661">
    <property type="entry name" value="HisK_dim/P_dom"/>
</dbReference>
<proteinExistence type="predicted"/>
<dbReference type="OrthoDB" id="9766459at2"/>
<dbReference type="SMART" id="SM00388">
    <property type="entry name" value="HisKA"/>
    <property type="match status" value="1"/>
</dbReference>
<dbReference type="Proteomes" id="UP000075583">
    <property type="component" value="Unassembled WGS sequence"/>
</dbReference>
<keyword evidence="8" id="KW-1185">Reference proteome</keyword>
<evidence type="ECO:0000256" key="5">
    <source>
        <dbReference type="ARBA" id="ARBA00022777"/>
    </source>
</evidence>
<dbReference type="RefSeq" id="WP_062592380.1">
    <property type="nucleotide sequence ID" value="NZ_LQZQ01000045.1"/>
</dbReference>
<evidence type="ECO:0000256" key="2">
    <source>
        <dbReference type="ARBA" id="ARBA00012438"/>
    </source>
</evidence>
<dbReference type="InterPro" id="IPR036890">
    <property type="entry name" value="HATPase_C_sf"/>
</dbReference>
<evidence type="ECO:0000259" key="6">
    <source>
        <dbReference type="PROSITE" id="PS50109"/>
    </source>
</evidence>
<dbReference type="PROSITE" id="PS50109">
    <property type="entry name" value="HIS_KIN"/>
    <property type="match status" value="1"/>
</dbReference>
<dbReference type="InterPro" id="IPR003594">
    <property type="entry name" value="HATPase_dom"/>
</dbReference>
<keyword evidence="4" id="KW-0808">Transferase</keyword>
<keyword evidence="3" id="KW-0597">Phosphoprotein</keyword>
<dbReference type="EMBL" id="LQZQ01000045">
    <property type="protein sequence ID" value="KYG74918.1"/>
    <property type="molecule type" value="Genomic_DNA"/>
</dbReference>
<comment type="catalytic activity">
    <reaction evidence="1">
        <text>ATP + protein L-histidine = ADP + protein N-phospho-L-histidine.</text>
        <dbReference type="EC" id="2.7.13.3"/>
    </reaction>
</comment>
<dbReference type="InterPro" id="IPR052162">
    <property type="entry name" value="Sensor_kinase/Photoreceptor"/>
</dbReference>
<dbReference type="SMART" id="SM00387">
    <property type="entry name" value="HATPase_c"/>
    <property type="match status" value="1"/>
</dbReference>